<comment type="similarity">
    <text evidence="2">Belongs to the phospholipase D family.</text>
</comment>
<dbReference type="InterPro" id="IPR015679">
    <property type="entry name" value="PLipase_D_fam"/>
</dbReference>
<organism evidence="14 15">
    <name type="scientific">Saccharomycopsis crataegensis</name>
    <dbReference type="NCBI Taxonomy" id="43959"/>
    <lineage>
        <taxon>Eukaryota</taxon>
        <taxon>Fungi</taxon>
        <taxon>Dikarya</taxon>
        <taxon>Ascomycota</taxon>
        <taxon>Saccharomycotina</taxon>
        <taxon>Saccharomycetes</taxon>
        <taxon>Saccharomycopsidaceae</taxon>
        <taxon>Saccharomycopsis</taxon>
    </lineage>
</organism>
<feature type="compositionally biased region" description="Low complexity" evidence="11">
    <location>
        <begin position="246"/>
        <end position="256"/>
    </location>
</feature>
<evidence type="ECO:0000313" key="15">
    <source>
        <dbReference type="Proteomes" id="UP001360560"/>
    </source>
</evidence>
<dbReference type="SMART" id="SM00233">
    <property type="entry name" value="PH"/>
    <property type="match status" value="1"/>
</dbReference>
<evidence type="ECO:0000259" key="13">
    <source>
        <dbReference type="PROSITE" id="PS50035"/>
    </source>
</evidence>
<comment type="catalytic activity">
    <reaction evidence="1">
        <text>a 1,2-diacyl-sn-glycero-3-phosphocholine + H2O = a 1,2-diacyl-sn-glycero-3-phosphate + choline + H(+)</text>
        <dbReference type="Rhea" id="RHEA:14445"/>
        <dbReference type="ChEBI" id="CHEBI:15354"/>
        <dbReference type="ChEBI" id="CHEBI:15377"/>
        <dbReference type="ChEBI" id="CHEBI:15378"/>
        <dbReference type="ChEBI" id="CHEBI:57643"/>
        <dbReference type="ChEBI" id="CHEBI:58608"/>
        <dbReference type="EC" id="3.1.4.4"/>
    </reaction>
</comment>
<evidence type="ECO:0000256" key="4">
    <source>
        <dbReference type="ARBA" id="ARBA00022737"/>
    </source>
</evidence>
<accession>A0AAV5QH79</accession>
<dbReference type="CDD" id="cd09141">
    <property type="entry name" value="PLDc_vPLD1_2_yPLD_like_2"/>
    <property type="match status" value="1"/>
</dbReference>
<feature type="compositionally biased region" description="Basic and acidic residues" evidence="11">
    <location>
        <begin position="62"/>
        <end position="72"/>
    </location>
</feature>
<protein>
    <recommendedName>
        <fullName evidence="9">Phospholipase D1</fullName>
        <ecNumber evidence="3">3.1.4.4</ecNumber>
    </recommendedName>
    <alternativeName>
        <fullName evidence="8">Choline phosphatase 1</fullName>
    </alternativeName>
    <alternativeName>
        <fullName evidence="10">Phosphatidylcholine-hydrolyzing phospholipase D1</fullName>
    </alternativeName>
</protein>
<sequence>MVDGPFSQTDCSSNRNDENVDTIDNQHQHQQPQLEPHKPMDEAEVVPNKFSISELVNDANDIEEHSTPKETDPVSSSPNDGNGGGGDSRFKKLMKKTKDGRMLSPLVINSSFSSKNSNKNDDSVYNVDTPVDPQAPASPQSPNGKSLFFSPQSIHTNLGSTSKKFKSKTPTTPVIKSFFSMDRDGQNSPDGGVGLGVTSGNNNNNDQEISNGDGDVNWLKRLSKFNHSEQNFNDWKSNFFSFNKNKAQQSQQQSAKNMKKPQKPTKKEILSESDKLARNRANFLIESLFLGYTASNLVSSMFLLDEQDTRRAPLLAHLVGIRIRDITDSYYGSSRHHHRYHLHHGRGNDIENDLGNTTADQIIETVAGDAINSSPNDDSNTDNGEHGANFKNPPIKRRKFRLEMEYGVGENRAKWTLIRSYKEIASFVTKLKLISNATLNLKKGSRLNLPYFPKLRKVSNNIGGTNRNMCSFDSDTDSSSSSDEDDEGEYEVIDLSHSIGGTRAEIERPRSRSSYQSDLASSKQEDPEPINPLARTSTRGSVASQVQNLMSRITSSSQRGAEKKKHLVFNGDPHSQEEYTKRLEHYFKKLFLELSLRPQSNKLFQFFELSPIGVLLSNENGYRGKQGYLLIATSAKKQGWRVGHLKASDLGAMIKRHTMKWFCVSESYILYVADINSTTILDVFLVDEFFQMKYSGEKKSGAAKINELVSDNEESDDDSDEEDEEQMLDEEDVKHPKRITNRTTPHLNITVENKERKLKMVATSDHEMNLWVRSIQIMLSKTEWAQPKRFNSFAPVRQNCFAQWFVDARDYWWAASSAIEMAKDVIFIHDWWLSPELYLRRPANGNQEWRIDRLLKRKAEQGVKIFVIIYRNIGEFVVIDSSWTKHSLMDLHENIRVLRSPNQFLQNTFFWAHHEKLLIIDHTIAFLGGIDLCYGRYDTPDHVLVDDAPTAFGDPNGAASKNTRYQNFPGKDYSNPRVKDFFELDKPYESMYDRQKTPRMPWHDVHMVNAGQIARDLSRHFVQRWNYLIRQKRPSRPTPLLTPPTNMTQKEIDEMGFKGSCEVQLLRSSGYWSLGLKEVEHSIQNAYLKLIETSEHFVYIENQFFVTACAWDNVVIENRIGDALVDRIIRAHNEGKVWRAVIVIPLMPGFEAQVDEPEGSSVRVIMQCQYMSISRGSTSIFAKLKKVGIDPDNYIQFFSLRKWGRIGEYGKLVSEQLYIHAKTMVVDDRVAIIGSANINERSMRGSRDSEICAVIRDTETVKTTMNGKPYLAGKFAHTLRMRLMREHLGVDVDVLEMVERKFDEIEKIVKSNFDKGLRNENVTGNFNNDANAMRSAMVELASREVLNLSDGTNKWKKFRRSTGQDPANHYFDEDGDVDSALSKLDSPLYKSFNSRAWVENAGLRDKKQLSSDPRIKNNLEHKADVAGKGDNLDSKAYGKWKLNARQTLKKWALQSSDNKKFKSVFIPNLDSVKEFLGNDEEFVEISAGLLSKEHEEILAQRDQERWEMLKRVAYLQRLGIKYEIELKDENSKRSKMGLKTKVSPFTSPEANSSLNGGATGIPNDPKEILSKFNFDAAGHTGVLSSSLVDGHPVTSCDLLSDDKKTAEDTKVNGDNINIPDTEKTNNSNNKSDQNGTSGATAESTANSDIPITTLNDDEINHLFSNSLKIGKSRFIDPYGFSDPLDEEFYEDMWFENAYRNTKIFRLVFHCQPDDTVATWNEYKEAHKLMTAFSIAQDYEIAAIKEQGYDLTTGHDEDEDLDEKMEDDEFQRPALYSHRTSRSVRIEDLNREAIGVLGRPPEEIKIDVNSSSQNPQQQSNSPQPPRLQKINKSFKKFSNLRKGSLSDGMAADSIMDNLPIQEENENSSGHHSDSVSLHTTASKLKDEDPKNIGSPVTFGDTLKDISTNEKSSITPEQFHHCDGDKLNFLTPSVQNHNNKSVSKSSSFHDQSTYNASTRGAVSLIYGSSSPVKGTGLIGRKRTGTFSNRRHKHLGHRDLIFDKETADKILSNITGHLVLFPVNWLAKELEGNNWFTNSDRLPPIEIYD</sequence>
<dbReference type="SUPFAM" id="SSF56024">
    <property type="entry name" value="Phospholipase D/nuclease"/>
    <property type="match status" value="2"/>
</dbReference>
<keyword evidence="6" id="KW-0442">Lipid degradation</keyword>
<dbReference type="EMBL" id="BTFZ01000002">
    <property type="protein sequence ID" value="GMM34089.1"/>
    <property type="molecule type" value="Genomic_DNA"/>
</dbReference>
<dbReference type="Pfam" id="PF00614">
    <property type="entry name" value="PLDc"/>
    <property type="match status" value="1"/>
</dbReference>
<dbReference type="InterPro" id="IPR001849">
    <property type="entry name" value="PH_domain"/>
</dbReference>
<evidence type="ECO:0000256" key="3">
    <source>
        <dbReference type="ARBA" id="ARBA00012027"/>
    </source>
</evidence>
<feature type="region of interest" description="Disordered" evidence="11">
    <location>
        <begin position="1535"/>
        <end position="1562"/>
    </location>
</feature>
<dbReference type="CDD" id="cd01254">
    <property type="entry name" value="PH_PLD"/>
    <property type="match status" value="1"/>
</dbReference>
<dbReference type="GO" id="GO:0009395">
    <property type="term" value="P:phospholipid catabolic process"/>
    <property type="evidence" value="ECO:0007669"/>
    <property type="project" value="TreeGrafter"/>
</dbReference>
<dbReference type="PANTHER" id="PTHR18896">
    <property type="entry name" value="PHOSPHOLIPASE D"/>
    <property type="match status" value="1"/>
</dbReference>
<dbReference type="CDD" id="cd09138">
    <property type="entry name" value="PLDc_vPLD1_2_yPLD_like_1"/>
    <property type="match status" value="1"/>
</dbReference>
<dbReference type="Gene3D" id="3.30.870.10">
    <property type="entry name" value="Endonuclease Chain A"/>
    <property type="match status" value="2"/>
</dbReference>
<evidence type="ECO:0000256" key="6">
    <source>
        <dbReference type="ARBA" id="ARBA00022963"/>
    </source>
</evidence>
<keyword evidence="15" id="KW-1185">Reference proteome</keyword>
<feature type="region of interest" description="Disordered" evidence="11">
    <location>
        <begin position="1"/>
        <end position="153"/>
    </location>
</feature>
<dbReference type="RefSeq" id="XP_064851089.1">
    <property type="nucleotide sequence ID" value="XM_064995017.1"/>
</dbReference>
<reference evidence="14 15" key="1">
    <citation type="journal article" date="2023" name="Elife">
        <title>Identification of key yeast species and microbe-microbe interactions impacting larval growth of Drosophila in the wild.</title>
        <authorList>
            <person name="Mure A."/>
            <person name="Sugiura Y."/>
            <person name="Maeda R."/>
            <person name="Honda K."/>
            <person name="Sakurai N."/>
            <person name="Takahashi Y."/>
            <person name="Watada M."/>
            <person name="Katoh T."/>
            <person name="Gotoh A."/>
            <person name="Gotoh Y."/>
            <person name="Taniguchi I."/>
            <person name="Nakamura K."/>
            <person name="Hayashi T."/>
            <person name="Katayama T."/>
            <person name="Uemura T."/>
            <person name="Hattori Y."/>
        </authorList>
    </citation>
    <scope>NUCLEOTIDE SEQUENCE [LARGE SCALE GENOMIC DNA]</scope>
    <source>
        <strain evidence="14 15">SC-9</strain>
    </source>
</reference>
<feature type="compositionally biased region" description="Polar residues" evidence="11">
    <location>
        <begin position="1543"/>
        <end position="1556"/>
    </location>
</feature>
<feature type="compositionally biased region" description="Polar residues" evidence="11">
    <location>
        <begin position="512"/>
        <end position="522"/>
    </location>
</feature>
<dbReference type="PROSITE" id="PS50035">
    <property type="entry name" value="PLD"/>
    <property type="match status" value="2"/>
</dbReference>
<dbReference type="Pfam" id="PF13091">
    <property type="entry name" value="PLDc_2"/>
    <property type="match status" value="1"/>
</dbReference>
<feature type="compositionally biased region" description="Polar residues" evidence="11">
    <location>
        <begin position="1624"/>
        <end position="1651"/>
    </location>
</feature>
<feature type="region of interest" description="Disordered" evidence="11">
    <location>
        <begin position="463"/>
        <end position="542"/>
    </location>
</feature>
<comment type="caution">
    <text evidence="14">The sequence shown here is derived from an EMBL/GenBank/DDBJ whole genome shotgun (WGS) entry which is preliminary data.</text>
</comment>
<feature type="region of interest" description="Disordered" evidence="11">
    <location>
        <begin position="1861"/>
        <end position="1901"/>
    </location>
</feature>
<dbReference type="InterPro" id="IPR025202">
    <property type="entry name" value="PLD-like_dom"/>
</dbReference>
<dbReference type="InterPro" id="IPR001736">
    <property type="entry name" value="PLipase_D/transphosphatidylase"/>
</dbReference>
<dbReference type="FunFam" id="3.30.870.10:FF:000011">
    <property type="entry name" value="Phospholipase"/>
    <property type="match status" value="1"/>
</dbReference>
<dbReference type="Proteomes" id="UP001360560">
    <property type="component" value="Unassembled WGS sequence"/>
</dbReference>
<feature type="region of interest" description="Disordered" evidence="11">
    <location>
        <begin position="246"/>
        <end position="273"/>
    </location>
</feature>
<feature type="domain" description="PLD phosphodiesterase" evidence="13">
    <location>
        <begin position="1215"/>
        <end position="1242"/>
    </location>
</feature>
<feature type="region of interest" description="Disordered" evidence="11">
    <location>
        <begin position="1805"/>
        <end position="1827"/>
    </location>
</feature>
<evidence type="ECO:0000256" key="10">
    <source>
        <dbReference type="ARBA" id="ARBA00079280"/>
    </source>
</evidence>
<feature type="compositionally biased region" description="Low complexity" evidence="11">
    <location>
        <begin position="372"/>
        <end position="382"/>
    </location>
</feature>
<evidence type="ECO:0000256" key="2">
    <source>
        <dbReference type="ARBA" id="ARBA00008664"/>
    </source>
</evidence>
<name>A0AAV5QH79_9ASCO</name>
<feature type="compositionally biased region" description="Low complexity" evidence="11">
    <location>
        <begin position="1931"/>
        <end position="1949"/>
    </location>
</feature>
<evidence type="ECO:0000256" key="1">
    <source>
        <dbReference type="ARBA" id="ARBA00000798"/>
    </source>
</evidence>
<keyword evidence="7" id="KW-0443">Lipid metabolism</keyword>
<keyword evidence="5" id="KW-0378">Hydrolase</keyword>
<feature type="region of interest" description="Disordered" evidence="11">
    <location>
        <begin position="1607"/>
        <end position="1651"/>
    </location>
</feature>
<evidence type="ECO:0000259" key="12">
    <source>
        <dbReference type="PROSITE" id="PS50003"/>
    </source>
</evidence>
<evidence type="ECO:0000313" key="14">
    <source>
        <dbReference type="EMBL" id="GMM34089.1"/>
    </source>
</evidence>
<evidence type="ECO:0000256" key="8">
    <source>
        <dbReference type="ARBA" id="ARBA00042228"/>
    </source>
</evidence>
<proteinExistence type="inferred from homology"/>
<feature type="domain" description="PH" evidence="12">
    <location>
        <begin position="638"/>
        <end position="780"/>
    </location>
</feature>
<evidence type="ECO:0000256" key="5">
    <source>
        <dbReference type="ARBA" id="ARBA00022801"/>
    </source>
</evidence>
<feature type="compositionally biased region" description="Polar residues" evidence="11">
    <location>
        <begin position="137"/>
        <end position="153"/>
    </location>
</feature>
<dbReference type="SMART" id="SM00155">
    <property type="entry name" value="PLDc"/>
    <property type="match status" value="2"/>
</dbReference>
<gene>
    <name evidence="14" type="ORF">DASC09_014140</name>
</gene>
<evidence type="ECO:0000256" key="7">
    <source>
        <dbReference type="ARBA" id="ARBA00023098"/>
    </source>
</evidence>
<feature type="domain" description="PLD phosphodiesterase" evidence="13">
    <location>
        <begin position="909"/>
        <end position="936"/>
    </location>
</feature>
<feature type="compositionally biased region" description="Polar residues" evidence="11">
    <location>
        <begin position="198"/>
        <end position="210"/>
    </location>
</feature>
<dbReference type="EC" id="3.1.4.4" evidence="3"/>
<feature type="region of interest" description="Disordered" evidence="11">
    <location>
        <begin position="370"/>
        <end position="393"/>
    </location>
</feature>
<feature type="compositionally biased region" description="Acidic residues" evidence="11">
    <location>
        <begin position="710"/>
        <end position="731"/>
    </location>
</feature>
<dbReference type="PROSITE" id="PS50003">
    <property type="entry name" value="PH_DOMAIN"/>
    <property type="match status" value="1"/>
</dbReference>
<keyword evidence="4" id="KW-0677">Repeat</keyword>
<feature type="region of interest" description="Disordered" evidence="11">
    <location>
        <begin position="708"/>
        <end position="737"/>
    </location>
</feature>
<dbReference type="GO" id="GO:0004630">
    <property type="term" value="F:phospholipase D activity"/>
    <property type="evidence" value="ECO:0007669"/>
    <property type="project" value="UniProtKB-EC"/>
</dbReference>
<dbReference type="GeneID" id="90072068"/>
<feature type="compositionally biased region" description="Low complexity" evidence="11">
    <location>
        <begin position="1808"/>
        <end position="1820"/>
    </location>
</feature>
<dbReference type="PANTHER" id="PTHR18896:SF76">
    <property type="entry name" value="PHOSPHOLIPASE"/>
    <property type="match status" value="1"/>
</dbReference>
<feature type="compositionally biased region" description="Acidic residues" evidence="11">
    <location>
        <begin position="482"/>
        <end position="492"/>
    </location>
</feature>
<feature type="region of interest" description="Disordered" evidence="11">
    <location>
        <begin position="179"/>
        <end position="212"/>
    </location>
</feature>
<evidence type="ECO:0000256" key="9">
    <source>
        <dbReference type="ARBA" id="ARBA00074658"/>
    </source>
</evidence>
<evidence type="ECO:0000256" key="11">
    <source>
        <dbReference type="SAM" id="MobiDB-lite"/>
    </source>
</evidence>
<feature type="compositionally biased region" description="Polar residues" evidence="11">
    <location>
        <begin position="1"/>
        <end position="14"/>
    </location>
</feature>
<feature type="region of interest" description="Disordered" evidence="11">
    <location>
        <begin position="1928"/>
        <end position="1949"/>
    </location>
</feature>